<keyword evidence="3" id="KW-0378">Hydrolase</keyword>
<organism evidence="6 7">
    <name type="scientific">Desulfurella multipotens</name>
    <dbReference type="NCBI Taxonomy" id="79269"/>
    <lineage>
        <taxon>Bacteria</taxon>
        <taxon>Pseudomonadati</taxon>
        <taxon>Campylobacterota</taxon>
        <taxon>Desulfurellia</taxon>
        <taxon>Desulfurellales</taxon>
        <taxon>Desulfurellaceae</taxon>
        <taxon>Desulfurella</taxon>
    </lineage>
</organism>
<dbReference type="InterPro" id="IPR036866">
    <property type="entry name" value="RibonucZ/Hydroxyglut_hydro"/>
</dbReference>
<keyword evidence="2" id="KW-0479">Metal-binding</keyword>
<dbReference type="InterPro" id="IPR051453">
    <property type="entry name" value="MBL_Glyoxalase_II"/>
</dbReference>
<dbReference type="CDD" id="cd06262">
    <property type="entry name" value="metallo-hydrolase-like_MBL-fold"/>
    <property type="match status" value="1"/>
</dbReference>
<proteinExistence type="predicted"/>
<keyword evidence="7" id="KW-1185">Reference proteome</keyword>
<dbReference type="OrthoDB" id="9802991at2"/>
<gene>
    <name evidence="6" type="ORF">SAMN05660835_00485</name>
</gene>
<dbReference type="GO" id="GO:0046872">
    <property type="term" value="F:metal ion binding"/>
    <property type="evidence" value="ECO:0007669"/>
    <property type="project" value="UniProtKB-KW"/>
</dbReference>
<keyword evidence="4" id="KW-0862">Zinc</keyword>
<sequence>MEIETLVVGVLETNCYIVHDNKQAIIIDPGSDAKKIIKIIEEKNLQPKLIVNTHYHFDHTGANLDIKIAFNIPIAIGINDAKYLEDAYLDAHLFMIDAKKSPKADILLKENDEIELNNIKLIVIETPGHTIGSICLFNKDNHVLFSGDTLFYESIGRYDLPTGNYNQLMKSLKKILTLDDECVVYPGHGPKTTIKHELSNNPFIQ</sequence>
<dbReference type="PANTHER" id="PTHR46233:SF3">
    <property type="entry name" value="HYDROXYACYLGLUTATHIONE HYDROLASE GLOC"/>
    <property type="match status" value="1"/>
</dbReference>
<evidence type="ECO:0000313" key="7">
    <source>
        <dbReference type="Proteomes" id="UP000199411"/>
    </source>
</evidence>
<comment type="cofactor">
    <cofactor evidence="1">
        <name>Zn(2+)</name>
        <dbReference type="ChEBI" id="CHEBI:29105"/>
    </cofactor>
</comment>
<dbReference type="Pfam" id="PF00753">
    <property type="entry name" value="Lactamase_B"/>
    <property type="match status" value="1"/>
</dbReference>
<accession>A0A1G6JUW1</accession>
<dbReference type="AlphaFoldDB" id="A0A1G6JUW1"/>
<evidence type="ECO:0000256" key="2">
    <source>
        <dbReference type="ARBA" id="ARBA00022723"/>
    </source>
</evidence>
<feature type="domain" description="Metallo-beta-lactamase" evidence="5">
    <location>
        <begin position="12"/>
        <end position="188"/>
    </location>
</feature>
<dbReference type="InterPro" id="IPR001279">
    <property type="entry name" value="Metallo-B-lactamas"/>
</dbReference>
<dbReference type="Gene3D" id="3.60.15.10">
    <property type="entry name" value="Ribonuclease Z/Hydroxyacylglutathione hydrolase-like"/>
    <property type="match status" value="1"/>
</dbReference>
<evidence type="ECO:0000259" key="5">
    <source>
        <dbReference type="SMART" id="SM00849"/>
    </source>
</evidence>
<name>A0A1G6JUW1_9BACT</name>
<dbReference type="EMBL" id="FMYU01000003">
    <property type="protein sequence ID" value="SDC22448.1"/>
    <property type="molecule type" value="Genomic_DNA"/>
</dbReference>
<evidence type="ECO:0000256" key="1">
    <source>
        <dbReference type="ARBA" id="ARBA00001947"/>
    </source>
</evidence>
<dbReference type="SUPFAM" id="SSF56281">
    <property type="entry name" value="Metallo-hydrolase/oxidoreductase"/>
    <property type="match status" value="1"/>
</dbReference>
<dbReference type="GO" id="GO:0016787">
    <property type="term" value="F:hydrolase activity"/>
    <property type="evidence" value="ECO:0007669"/>
    <property type="project" value="UniProtKB-KW"/>
</dbReference>
<evidence type="ECO:0000313" key="6">
    <source>
        <dbReference type="EMBL" id="SDC22448.1"/>
    </source>
</evidence>
<evidence type="ECO:0000256" key="3">
    <source>
        <dbReference type="ARBA" id="ARBA00022801"/>
    </source>
</evidence>
<dbReference type="RefSeq" id="WP_092127940.1">
    <property type="nucleotide sequence ID" value="NZ_FMYU01000003.1"/>
</dbReference>
<reference evidence="7" key="1">
    <citation type="submission" date="2016-10" db="EMBL/GenBank/DDBJ databases">
        <authorList>
            <person name="Varghese N."/>
            <person name="Submissions S."/>
        </authorList>
    </citation>
    <scope>NUCLEOTIDE SEQUENCE [LARGE SCALE GENOMIC DNA]</scope>
    <source>
        <strain evidence="7">DSM 8415</strain>
    </source>
</reference>
<dbReference type="SMART" id="SM00849">
    <property type="entry name" value="Lactamase_B"/>
    <property type="match status" value="1"/>
</dbReference>
<dbReference type="Proteomes" id="UP000199411">
    <property type="component" value="Unassembled WGS sequence"/>
</dbReference>
<evidence type="ECO:0000256" key="4">
    <source>
        <dbReference type="ARBA" id="ARBA00022833"/>
    </source>
</evidence>
<protein>
    <submittedName>
        <fullName evidence="6">Glyoxylase, beta-lactamase superfamily II</fullName>
    </submittedName>
</protein>
<dbReference type="PANTHER" id="PTHR46233">
    <property type="entry name" value="HYDROXYACYLGLUTATHIONE HYDROLASE GLOC"/>
    <property type="match status" value="1"/>
</dbReference>